<dbReference type="EMBL" id="OV696694">
    <property type="protein sequence ID" value="CAH1273284.1"/>
    <property type="molecule type" value="Genomic_DNA"/>
</dbReference>
<dbReference type="Pfam" id="PF17170">
    <property type="entry name" value="DUF5128"/>
    <property type="match status" value="1"/>
</dbReference>
<keyword evidence="4" id="KW-0812">Transmembrane</keyword>
<keyword evidence="1" id="KW-0677">Repeat</keyword>
<evidence type="ECO:0000256" key="4">
    <source>
        <dbReference type="SAM" id="Phobius"/>
    </source>
</evidence>
<dbReference type="GO" id="GO:0061630">
    <property type="term" value="F:ubiquitin protein ligase activity"/>
    <property type="evidence" value="ECO:0007669"/>
    <property type="project" value="TreeGrafter"/>
</dbReference>
<feature type="region of interest" description="Disordered" evidence="3">
    <location>
        <begin position="105"/>
        <end position="137"/>
    </location>
</feature>
<evidence type="ECO:0000313" key="5">
    <source>
        <dbReference type="EMBL" id="CAH1273284.1"/>
    </source>
</evidence>
<organism evidence="5 6">
    <name type="scientific">Branchiostoma lanceolatum</name>
    <name type="common">Common lancelet</name>
    <name type="synonym">Amphioxus lanceolatum</name>
    <dbReference type="NCBI Taxonomy" id="7740"/>
    <lineage>
        <taxon>Eukaryota</taxon>
        <taxon>Metazoa</taxon>
        <taxon>Chordata</taxon>
        <taxon>Cephalochordata</taxon>
        <taxon>Leptocardii</taxon>
        <taxon>Amphioxiformes</taxon>
        <taxon>Branchiostomatidae</taxon>
        <taxon>Branchiostoma</taxon>
    </lineage>
</organism>
<dbReference type="Proteomes" id="UP000838412">
    <property type="component" value="Chromosome 9"/>
</dbReference>
<evidence type="ECO:0000256" key="1">
    <source>
        <dbReference type="ARBA" id="ARBA00022737"/>
    </source>
</evidence>
<evidence type="ECO:0000313" key="6">
    <source>
        <dbReference type="Proteomes" id="UP000838412"/>
    </source>
</evidence>
<protein>
    <submittedName>
        <fullName evidence="5">TRIM3 protein</fullName>
    </submittedName>
</protein>
<dbReference type="PANTHER" id="PTHR24104:SF50">
    <property type="entry name" value="SMP-30_GLUCONOLACTONASE_LRE-LIKE REGION DOMAIN-CONTAINING PROTEIN"/>
    <property type="match status" value="1"/>
</dbReference>
<feature type="region of interest" description="Disordered" evidence="3">
    <location>
        <begin position="198"/>
        <end position="223"/>
    </location>
</feature>
<sequence>MSIIPGSSNGRDNHVSGDDMEETENVRFSSLQEDEYGDDFVEPYLTAYHLGNLDVDVPGEITSPKPEQGGFHASLSKDPADHDYTHIHDHDYTYIENTSVLGDTQDAKEDGVSDSVTSSGDCPSQPTEPLKNTSQEEQTAKILVCRIRHFKVAAIAIFVAASFIVGLLLMTGVIPPDGSNHTGSLLDWSNSSYTNLMSTGATKQPKTTRDMKDTRTPNMATKTFDVDGPAHSVTVSTSGKIAVALAGYQINIYNSEGVYLLQFSTVVVKRCGERTPISPHDVSFGAVNKDLWVVGGNNDSHYIATYDCDGIFKTGFAIRHVSAPRRLALSRLSNRAIVTETDGHRGEVKVFWMNGMLYRRFGRRQGLICPTAITVDNEDRILVADYYSANIFVYQDKGRFLFKFGGEGGNNGYLSCPLDICTDSSRRVIVADAGNKRMELFTSRGDLIRHIATDVDPLRIAVGPDGQLVLIEASKKKVTILMNY</sequence>
<reference evidence="5" key="1">
    <citation type="submission" date="2022-01" db="EMBL/GenBank/DDBJ databases">
        <authorList>
            <person name="Braso-Vives M."/>
        </authorList>
    </citation>
    <scope>NUCLEOTIDE SEQUENCE</scope>
</reference>
<dbReference type="SUPFAM" id="SSF101898">
    <property type="entry name" value="NHL repeat"/>
    <property type="match status" value="1"/>
</dbReference>
<dbReference type="GO" id="GO:0043161">
    <property type="term" value="P:proteasome-mediated ubiquitin-dependent protein catabolic process"/>
    <property type="evidence" value="ECO:0007669"/>
    <property type="project" value="TreeGrafter"/>
</dbReference>
<accession>A0A8K0AE59</accession>
<keyword evidence="4" id="KW-1133">Transmembrane helix</keyword>
<feature type="compositionally biased region" description="Polar residues" evidence="3">
    <location>
        <begin position="1"/>
        <end position="10"/>
    </location>
</feature>
<dbReference type="InterPro" id="IPR050952">
    <property type="entry name" value="TRIM-NHL_E3_ligases"/>
</dbReference>
<feature type="compositionally biased region" description="Polar residues" evidence="3">
    <location>
        <begin position="122"/>
        <end position="137"/>
    </location>
</feature>
<evidence type="ECO:0000256" key="3">
    <source>
        <dbReference type="SAM" id="MobiDB-lite"/>
    </source>
</evidence>
<feature type="region of interest" description="Disordered" evidence="3">
    <location>
        <begin position="1"/>
        <end position="34"/>
    </location>
</feature>
<dbReference type="PROSITE" id="PS51125">
    <property type="entry name" value="NHL"/>
    <property type="match status" value="1"/>
</dbReference>
<feature type="transmembrane region" description="Helical" evidence="4">
    <location>
        <begin position="152"/>
        <end position="174"/>
    </location>
</feature>
<dbReference type="Gene3D" id="2.120.10.30">
    <property type="entry name" value="TolB, C-terminal domain"/>
    <property type="match status" value="1"/>
</dbReference>
<dbReference type="AlphaFoldDB" id="A0A8K0AE59"/>
<gene>
    <name evidence="5" type="primary">TRIM3</name>
    <name evidence="5" type="ORF">BLAG_LOCUS24668</name>
</gene>
<proteinExistence type="predicted"/>
<dbReference type="PANTHER" id="PTHR24104">
    <property type="entry name" value="E3 UBIQUITIN-PROTEIN LIGASE NHLRC1-RELATED"/>
    <property type="match status" value="1"/>
</dbReference>
<feature type="repeat" description="NHL" evidence="2">
    <location>
        <begin position="401"/>
        <end position="444"/>
    </location>
</feature>
<dbReference type="InterPro" id="IPR001258">
    <property type="entry name" value="NHL_repeat"/>
</dbReference>
<keyword evidence="4" id="KW-0472">Membrane</keyword>
<feature type="region of interest" description="Disordered" evidence="3">
    <location>
        <begin position="60"/>
        <end position="82"/>
    </location>
</feature>
<dbReference type="CDD" id="cd05819">
    <property type="entry name" value="NHL"/>
    <property type="match status" value="1"/>
</dbReference>
<dbReference type="GO" id="GO:0000209">
    <property type="term" value="P:protein polyubiquitination"/>
    <property type="evidence" value="ECO:0007669"/>
    <property type="project" value="TreeGrafter"/>
</dbReference>
<keyword evidence="6" id="KW-1185">Reference proteome</keyword>
<evidence type="ECO:0000256" key="2">
    <source>
        <dbReference type="PROSITE-ProRule" id="PRU00504"/>
    </source>
</evidence>
<dbReference type="InterPro" id="IPR011042">
    <property type="entry name" value="6-blade_b-propeller_TolB-like"/>
</dbReference>
<name>A0A8K0AE59_BRALA</name>
<dbReference type="OrthoDB" id="10039644at2759"/>